<dbReference type="Proteomes" id="UP001178461">
    <property type="component" value="Chromosome 1"/>
</dbReference>
<organism evidence="1 2">
    <name type="scientific">Podarcis lilfordi</name>
    <name type="common">Lilford's wall lizard</name>
    <dbReference type="NCBI Taxonomy" id="74358"/>
    <lineage>
        <taxon>Eukaryota</taxon>
        <taxon>Metazoa</taxon>
        <taxon>Chordata</taxon>
        <taxon>Craniata</taxon>
        <taxon>Vertebrata</taxon>
        <taxon>Euteleostomi</taxon>
        <taxon>Lepidosauria</taxon>
        <taxon>Squamata</taxon>
        <taxon>Bifurcata</taxon>
        <taxon>Unidentata</taxon>
        <taxon>Episquamata</taxon>
        <taxon>Laterata</taxon>
        <taxon>Lacertibaenia</taxon>
        <taxon>Lacertidae</taxon>
        <taxon>Podarcis</taxon>
    </lineage>
</organism>
<sequence length="144" mass="16071">MGYFQVCRLRMRRSTNCSERVHTALCPASFLASDRASRMDPGRKTRYDCTTMYRKVMAEVWRTMLAASLGADENCVSTNEGPVGIVPISCKHLKCSPLIHETTAVEAATCYPVLDPKLPPFGTWTCWQGGLELQTGKKFNSVFI</sequence>
<accession>A0AA35NT58</accession>
<proteinExistence type="predicted"/>
<evidence type="ECO:0000313" key="2">
    <source>
        <dbReference type="Proteomes" id="UP001178461"/>
    </source>
</evidence>
<dbReference type="AlphaFoldDB" id="A0AA35NT58"/>
<dbReference type="EMBL" id="OX395126">
    <property type="protein sequence ID" value="CAI5762729.1"/>
    <property type="molecule type" value="Genomic_DNA"/>
</dbReference>
<reference evidence="1" key="1">
    <citation type="submission" date="2022-12" db="EMBL/GenBank/DDBJ databases">
        <authorList>
            <person name="Alioto T."/>
            <person name="Alioto T."/>
            <person name="Gomez Garrido J."/>
        </authorList>
    </citation>
    <scope>NUCLEOTIDE SEQUENCE</scope>
</reference>
<protein>
    <submittedName>
        <fullName evidence="1">Uncharacterized protein</fullName>
    </submittedName>
</protein>
<keyword evidence="2" id="KW-1185">Reference proteome</keyword>
<evidence type="ECO:0000313" key="1">
    <source>
        <dbReference type="EMBL" id="CAI5762729.1"/>
    </source>
</evidence>
<gene>
    <name evidence="1" type="ORF">PODLI_1B009723</name>
</gene>
<name>A0AA35NT58_9SAUR</name>